<feature type="domain" description="HTH tetR-type" evidence="3">
    <location>
        <begin position="67"/>
        <end position="127"/>
    </location>
</feature>
<feature type="DNA-binding region" description="H-T-H motif" evidence="2">
    <location>
        <begin position="90"/>
        <end position="109"/>
    </location>
</feature>
<gene>
    <name evidence="4" type="ORF">GDH07_09495</name>
</gene>
<dbReference type="GO" id="GO:0003677">
    <property type="term" value="F:DNA binding"/>
    <property type="evidence" value="ECO:0007669"/>
    <property type="project" value="UniProtKB-UniRule"/>
</dbReference>
<protein>
    <submittedName>
        <fullName evidence="4">TetR family transcriptional regulator</fullName>
    </submittedName>
</protein>
<name>A0A7X1PJX2_9PSED</name>
<dbReference type="InterPro" id="IPR001647">
    <property type="entry name" value="HTH_TetR"/>
</dbReference>
<dbReference type="SUPFAM" id="SSF48498">
    <property type="entry name" value="Tetracyclin repressor-like, C-terminal domain"/>
    <property type="match status" value="1"/>
</dbReference>
<evidence type="ECO:0000313" key="5">
    <source>
        <dbReference type="Proteomes" id="UP000486534"/>
    </source>
</evidence>
<dbReference type="InterPro" id="IPR009057">
    <property type="entry name" value="Homeodomain-like_sf"/>
</dbReference>
<organism evidence="4 5">
    <name type="scientific">Pseudomonas piscis</name>
    <dbReference type="NCBI Taxonomy" id="2614538"/>
    <lineage>
        <taxon>Bacteria</taxon>
        <taxon>Pseudomonadati</taxon>
        <taxon>Pseudomonadota</taxon>
        <taxon>Gammaproteobacteria</taxon>
        <taxon>Pseudomonadales</taxon>
        <taxon>Pseudomonadaceae</taxon>
        <taxon>Pseudomonas</taxon>
    </lineage>
</organism>
<evidence type="ECO:0000256" key="1">
    <source>
        <dbReference type="ARBA" id="ARBA00023125"/>
    </source>
</evidence>
<evidence type="ECO:0000259" key="3">
    <source>
        <dbReference type="PROSITE" id="PS50977"/>
    </source>
</evidence>
<dbReference type="InterPro" id="IPR036271">
    <property type="entry name" value="Tet_transcr_reg_TetR-rel_C_sf"/>
</dbReference>
<evidence type="ECO:0000313" key="4">
    <source>
        <dbReference type="EMBL" id="MQA53544.1"/>
    </source>
</evidence>
<evidence type="ECO:0000256" key="2">
    <source>
        <dbReference type="PROSITE-ProRule" id="PRU00335"/>
    </source>
</evidence>
<dbReference type="SUPFAM" id="SSF46689">
    <property type="entry name" value="Homeodomain-like"/>
    <property type="match status" value="1"/>
</dbReference>
<dbReference type="PROSITE" id="PS50977">
    <property type="entry name" value="HTH_TETR_2"/>
    <property type="match status" value="1"/>
</dbReference>
<dbReference type="EMBL" id="WHUV01000001">
    <property type="protein sequence ID" value="MQA53544.1"/>
    <property type="molecule type" value="Genomic_DNA"/>
</dbReference>
<sequence length="254" mass="28376">MVRKCYSLAVFKVNEIFPGVLQCTALCNKALAWGGGQWKDRRALGPVCRRGKRVSDTHKATRSATVKKAPIDVLNKVLDDALKHGFAFRSLRAIAETAGISHRMLIYHFGSQEGLWAAIIDKVRVSETLLFEAEAERVDSPEALRALLTSFWQRYTSEQFLPFYQLHFETYSYALRHREECAGFLDGVVSTWVEMLAPLFVRAGFAAEAAQHRARMVLAATRGYHLDLITSGDRAAVEASAQAMVEVVCSPLRP</sequence>
<accession>A0A7X1PJX2</accession>
<dbReference type="Proteomes" id="UP000486534">
    <property type="component" value="Unassembled WGS sequence"/>
</dbReference>
<dbReference type="AlphaFoldDB" id="A0A7X1PJX2"/>
<keyword evidence="1 2" id="KW-0238">DNA-binding</keyword>
<dbReference type="Pfam" id="PF00440">
    <property type="entry name" value="TetR_N"/>
    <property type="match status" value="1"/>
</dbReference>
<dbReference type="Gene3D" id="1.10.357.10">
    <property type="entry name" value="Tetracycline Repressor, domain 2"/>
    <property type="match status" value="1"/>
</dbReference>
<reference evidence="4 5" key="1">
    <citation type="submission" date="2019-10" db="EMBL/GenBank/DDBJ databases">
        <title>Pseudomonas dajingensis sp. nov., isolated from the profound head ulcers of farmed Murray cod (Maccullochella peelii peelii).</title>
        <authorList>
            <person name="Liu Y."/>
        </authorList>
    </citation>
    <scope>NUCLEOTIDE SEQUENCE [LARGE SCALE GENOMIC DNA]</scope>
    <source>
        <strain evidence="4 5">MC042</strain>
    </source>
</reference>
<proteinExistence type="predicted"/>
<comment type="caution">
    <text evidence="4">The sequence shown here is derived from an EMBL/GenBank/DDBJ whole genome shotgun (WGS) entry which is preliminary data.</text>
</comment>